<evidence type="ECO:0000313" key="1">
    <source>
        <dbReference type="EMBL" id="KAJ1677457.1"/>
    </source>
</evidence>
<organism evidence="1 2">
    <name type="scientific">Spiromyces aspiralis</name>
    <dbReference type="NCBI Taxonomy" id="68401"/>
    <lineage>
        <taxon>Eukaryota</taxon>
        <taxon>Fungi</taxon>
        <taxon>Fungi incertae sedis</taxon>
        <taxon>Zoopagomycota</taxon>
        <taxon>Kickxellomycotina</taxon>
        <taxon>Kickxellomycetes</taxon>
        <taxon>Kickxellales</taxon>
        <taxon>Kickxellaceae</taxon>
        <taxon>Spiromyces</taxon>
    </lineage>
</organism>
<dbReference type="Proteomes" id="UP001145114">
    <property type="component" value="Unassembled WGS sequence"/>
</dbReference>
<feature type="non-terminal residue" evidence="1">
    <location>
        <position position="178"/>
    </location>
</feature>
<reference evidence="1" key="1">
    <citation type="submission" date="2022-06" db="EMBL/GenBank/DDBJ databases">
        <title>Phylogenomic reconstructions and comparative analyses of Kickxellomycotina fungi.</title>
        <authorList>
            <person name="Reynolds N.K."/>
            <person name="Stajich J.E."/>
            <person name="Barry K."/>
            <person name="Grigoriev I.V."/>
            <person name="Crous P."/>
            <person name="Smith M.E."/>
        </authorList>
    </citation>
    <scope>NUCLEOTIDE SEQUENCE</scope>
    <source>
        <strain evidence="1">RSA 2271</strain>
    </source>
</reference>
<accession>A0ACC1HQC5</accession>
<proteinExistence type="predicted"/>
<comment type="caution">
    <text evidence="1">The sequence shown here is derived from an EMBL/GenBank/DDBJ whole genome shotgun (WGS) entry which is preliminary data.</text>
</comment>
<evidence type="ECO:0000313" key="2">
    <source>
        <dbReference type="Proteomes" id="UP001145114"/>
    </source>
</evidence>
<protein>
    <submittedName>
        <fullName evidence="1">Uncharacterized protein</fullName>
    </submittedName>
</protein>
<name>A0ACC1HQC5_9FUNG</name>
<gene>
    <name evidence="1" type="ORF">EV182_006131</name>
</gene>
<keyword evidence="2" id="KW-1185">Reference proteome</keyword>
<dbReference type="EMBL" id="JAMZIH010002416">
    <property type="protein sequence ID" value="KAJ1677457.1"/>
    <property type="molecule type" value="Genomic_DNA"/>
</dbReference>
<sequence>MAQSGESEQELVYKADAGMSAAGHRYAEALKAAVYKCTRERQGGQAEKPCDFTNISDGNAEAKDSKEFVDMPTLKVWTSAQVKGAQTAEYFAQDPNVTIRKRMLLRGLNPGACGSTDIIEEKYPNEWKQYIKNPYYHRFPRGESYHDVAVRLEAVILELEREKDDVLIIASESVLRCL</sequence>